<feature type="transmembrane region" description="Helical" evidence="1">
    <location>
        <begin position="46"/>
        <end position="66"/>
    </location>
</feature>
<protein>
    <submittedName>
        <fullName evidence="2">Orf8</fullName>
    </submittedName>
</protein>
<feature type="transmembrane region" description="Helical" evidence="1">
    <location>
        <begin position="12"/>
        <end position="40"/>
    </location>
</feature>
<evidence type="ECO:0000313" key="2">
    <source>
        <dbReference type="EMBL" id="ALK28798.1"/>
    </source>
</evidence>
<keyword evidence="1" id="KW-0812">Transmembrane</keyword>
<reference evidence="2 3" key="1">
    <citation type="journal article" date="2015" name="J. Virol.">
        <title>Evidence for an Ancestral Association of Human Coronavirus 229E with Bats.</title>
        <authorList>
            <person name="Corman V.M."/>
            <person name="Baldwin H.J."/>
            <person name="Fumie Tateno A."/>
            <person name="Melim Zerbinati R."/>
            <person name="Annan A."/>
            <person name="Owusu M."/>
            <person name="Nkrumah E.E."/>
            <person name="Maganga G.D."/>
            <person name="Oppong S."/>
            <person name="Adu-Sarkodie Y."/>
            <person name="Vallo P."/>
            <person name="da Silva Filho L.V."/>
            <person name="Leroy E.M."/>
            <person name="Thiel V."/>
            <person name="van der Hoek L."/>
            <person name="Poon L.L."/>
            <person name="Tschapka M."/>
            <person name="Drosten C."/>
            <person name="Drexler J.F."/>
        </authorList>
    </citation>
    <scope>NUCLEOTIDE SEQUENCE [LARGE SCALE GENOMIC DNA]</scope>
    <source>
        <strain evidence="2">BtCoV/AT1A-F1/Hip_aba/GHA/2010</strain>
    </source>
</reference>
<dbReference type="Proteomes" id="UP000130985">
    <property type="component" value="Genome"/>
</dbReference>
<organism evidence="2 3">
    <name type="scientific">229E-related bat coronavirus</name>
    <dbReference type="NCBI Taxonomy" id="1739614"/>
    <lineage>
        <taxon>Viruses</taxon>
        <taxon>Riboviria</taxon>
        <taxon>Orthornavirae</taxon>
        <taxon>Pisuviricota</taxon>
        <taxon>Pisoniviricetes</taxon>
        <taxon>Nidovirales</taxon>
        <taxon>Cornidovirineae</taxon>
        <taxon>Coronaviridae</taxon>
        <taxon>Orthocoronavirinae</taxon>
        <taxon>Alphacoronavirus</taxon>
        <taxon>Duvinacovirus</taxon>
        <taxon>Alphacoronavirus chicagoense</taxon>
        <taxon>Human coronavirus 229E</taxon>
    </lineage>
</organism>
<keyword evidence="1" id="KW-0472">Membrane</keyword>
<dbReference type="EMBL" id="KT253272">
    <property type="protein sequence ID" value="ALK28798.1"/>
    <property type="molecule type" value="Genomic_RNA"/>
</dbReference>
<evidence type="ECO:0000313" key="3">
    <source>
        <dbReference type="Proteomes" id="UP000130985"/>
    </source>
</evidence>
<keyword evidence="1" id="KW-1133">Transmembrane helix</keyword>
<sequence length="98" mass="11237">MHPEDQAAPLWSVLFGFVLVEGGIIWITAVVLFEIFQLLVAAFTDGAYVVLSWNMCFVLSFMLFLLPCFRELWRPGAVDEYIDFLRSMHDGMIRAAFN</sequence>
<evidence type="ECO:0000256" key="1">
    <source>
        <dbReference type="SAM" id="Phobius"/>
    </source>
</evidence>
<proteinExistence type="predicted"/>
<accession>A0A0P0K6N3</accession>
<name>A0A0P0K6N3_CVH22</name>